<name>A0AAN8K6D0_PATCE</name>
<dbReference type="Gene3D" id="3.60.10.10">
    <property type="entry name" value="Endonuclease/exonuclease/phosphatase"/>
    <property type="match status" value="1"/>
</dbReference>
<evidence type="ECO:0000313" key="2">
    <source>
        <dbReference type="EMBL" id="KAK6190792.1"/>
    </source>
</evidence>
<organism evidence="2 3">
    <name type="scientific">Patella caerulea</name>
    <name type="common">Rayed Mediterranean limpet</name>
    <dbReference type="NCBI Taxonomy" id="87958"/>
    <lineage>
        <taxon>Eukaryota</taxon>
        <taxon>Metazoa</taxon>
        <taxon>Spiralia</taxon>
        <taxon>Lophotrochozoa</taxon>
        <taxon>Mollusca</taxon>
        <taxon>Gastropoda</taxon>
        <taxon>Patellogastropoda</taxon>
        <taxon>Patelloidea</taxon>
        <taxon>Patellidae</taxon>
        <taxon>Patella</taxon>
    </lineage>
</organism>
<keyword evidence="3" id="KW-1185">Reference proteome</keyword>
<dbReference type="Proteomes" id="UP001347796">
    <property type="component" value="Unassembled WGS sequence"/>
</dbReference>
<evidence type="ECO:0000313" key="3">
    <source>
        <dbReference type="Proteomes" id="UP001347796"/>
    </source>
</evidence>
<dbReference type="EMBL" id="JAZGQO010000002">
    <property type="protein sequence ID" value="KAK6190792.1"/>
    <property type="molecule type" value="Genomic_DNA"/>
</dbReference>
<dbReference type="GO" id="GO:0003824">
    <property type="term" value="F:catalytic activity"/>
    <property type="evidence" value="ECO:0007669"/>
    <property type="project" value="InterPro"/>
</dbReference>
<reference evidence="2 3" key="1">
    <citation type="submission" date="2024-01" db="EMBL/GenBank/DDBJ databases">
        <title>The genome of the rayed Mediterranean limpet Patella caerulea (Linnaeus, 1758).</title>
        <authorList>
            <person name="Anh-Thu Weber A."/>
            <person name="Halstead-Nussloch G."/>
        </authorList>
    </citation>
    <scope>NUCLEOTIDE SEQUENCE [LARGE SCALE GENOMIC DNA]</scope>
    <source>
        <strain evidence="2">AATW-2023a</strain>
        <tissue evidence="2">Whole specimen</tissue>
    </source>
</reference>
<dbReference type="SUPFAM" id="SSF56219">
    <property type="entry name" value="DNase I-like"/>
    <property type="match status" value="1"/>
</dbReference>
<dbReference type="PROSITE" id="PS50878">
    <property type="entry name" value="RT_POL"/>
    <property type="match status" value="1"/>
</dbReference>
<dbReference type="InterPro" id="IPR043128">
    <property type="entry name" value="Rev_trsase/Diguanyl_cyclase"/>
</dbReference>
<dbReference type="InterPro" id="IPR005135">
    <property type="entry name" value="Endo/exonuclease/phosphatase"/>
</dbReference>
<gene>
    <name evidence="2" type="ORF">SNE40_002580</name>
</gene>
<proteinExistence type="predicted"/>
<dbReference type="InterPro" id="IPR036691">
    <property type="entry name" value="Endo/exonu/phosph_ase_sf"/>
</dbReference>
<evidence type="ECO:0000259" key="1">
    <source>
        <dbReference type="PROSITE" id="PS50878"/>
    </source>
</evidence>
<dbReference type="InterPro" id="IPR000477">
    <property type="entry name" value="RT_dom"/>
</dbReference>
<feature type="domain" description="Reverse transcriptase" evidence="1">
    <location>
        <begin position="553"/>
        <end position="825"/>
    </location>
</feature>
<dbReference type="AlphaFoldDB" id="A0AAN8K6D0"/>
<dbReference type="PANTHER" id="PTHR47027">
    <property type="entry name" value="REVERSE TRANSCRIPTASE DOMAIN-CONTAINING PROTEIN"/>
    <property type="match status" value="1"/>
</dbReference>
<dbReference type="PANTHER" id="PTHR47027:SF20">
    <property type="entry name" value="REVERSE TRANSCRIPTASE-LIKE PROTEIN WITH RNA-DIRECTED DNA POLYMERASE DOMAIN"/>
    <property type="match status" value="1"/>
</dbReference>
<dbReference type="Pfam" id="PF00078">
    <property type="entry name" value="RVT_1"/>
    <property type="match status" value="1"/>
</dbReference>
<dbReference type="Pfam" id="PF03372">
    <property type="entry name" value="Exo_endo_phos"/>
    <property type="match status" value="1"/>
</dbReference>
<dbReference type="CDD" id="cd01650">
    <property type="entry name" value="RT_nLTR_like"/>
    <property type="match status" value="1"/>
</dbReference>
<accession>A0AAN8K6D0</accession>
<dbReference type="Gene3D" id="3.30.70.270">
    <property type="match status" value="1"/>
</dbReference>
<dbReference type="InterPro" id="IPR043502">
    <property type="entry name" value="DNA/RNA_pol_sf"/>
</dbReference>
<protein>
    <recommendedName>
        <fullName evidence="1">Reverse transcriptase domain-containing protein</fullName>
    </recommendedName>
</protein>
<sequence length="1017" mass="117781">MEIQNIKLSTWNIHGINETTGDSKITNSQVVKNYIEPFDIIGLLETWTNKESNLSLENYNYFHSFRKTNRRGGVIVYFKNYLSAGLEQIKSQSEDIIWVKLKKSFFNISNDIYVAFVYCLPISSNLYKPDSKYDTIEILREEVLENNSKGDIIINGDLNCRTADCTDFIENDKISPHFQLYDNYMADNAKYRNSKDTKIDTQGTKLLEICKINSLRILNGRTGGDSFGEFTSYHYNGRSVVDYSIASENIIKHIPNFCVNKLTALSDHCQLWFILNVNFIYSNVSELKHSEEFQCEVKKYYWSNLSKENLITNSRSAIFEKRFKNLQMKDFNMTEDIKELENIVHEICNKSLKPKVITNKKNKPRRKAWVETNCIQMKRRLIQYTKTFQKYYNDPAVRQTYYKLKRDYKKLIKNNKKKFKNDLVSKITELGDSNPKQYWNLIKKMEEFSKADKGKITNLKPSELKDHFSKIGQDTDDNFDSEFVNQKLLELKKLEKENSSNEILNEDIKIDEVHKSISKAKSGKSEGIDGITNDIIKALKIPLLPILHKMFNYCLKTGSFPERWVDGLVVPLPKIKNPSSADDFRGLTITSAVGKLFISIITTRITKYLDSVSIPSPYQSGFRKKYKTTDNIIILKTIINKCFKKKKYLYACFIDLNKAFDRVWRKGLYVKLLNLGISGNIYKTIKSMFDNSKSQVKVNNNLSNSFRNEIGLMQGNNLSPLLFNVFIDDLVSYIEGKDIPNVGNYPVPCLMYADDMVILSETKEGLQNSLDCVDKFCHQWRLKINSTKTKILVFNKSGRKVYTKFYINNCELENVCHYNYLGVSLQASGSFSKGIDSLTDKALKAYFKIVKALTNIDNRSIDVQFKLFDSLVKPIILYACDFWGDTVISNKKNIVKIEKLQLNLCKHILKLHSKSTNSVVLAELGRFPLFLDIKYRLIKTWLEARVLKDNPLLTLAINEMNFPENNWLCNVQNTLDEAGMGYIFTADLNDSFNINSFLSKFKTRLHDIYIILETARF</sequence>
<comment type="caution">
    <text evidence="2">The sequence shown here is derived from an EMBL/GenBank/DDBJ whole genome shotgun (WGS) entry which is preliminary data.</text>
</comment>
<dbReference type="SUPFAM" id="SSF56672">
    <property type="entry name" value="DNA/RNA polymerases"/>
    <property type="match status" value="1"/>
</dbReference>